<dbReference type="AlphaFoldDB" id="A0A5C6ZGM6"/>
<dbReference type="RefSeq" id="WP_147087038.1">
    <property type="nucleotide sequence ID" value="NZ_VORM01000014.1"/>
</dbReference>
<dbReference type="Proteomes" id="UP000321578">
    <property type="component" value="Unassembled WGS sequence"/>
</dbReference>
<protein>
    <submittedName>
        <fullName evidence="3">4-phosphopantetheinyl transferase family protein</fullName>
    </submittedName>
</protein>
<dbReference type="Pfam" id="PF01648">
    <property type="entry name" value="ACPS"/>
    <property type="match status" value="1"/>
</dbReference>
<evidence type="ECO:0000313" key="4">
    <source>
        <dbReference type="Proteomes" id="UP000321578"/>
    </source>
</evidence>
<organism evidence="3 4">
    <name type="scientific">Subsaximicrobium wynnwilliamsii</name>
    <dbReference type="NCBI Taxonomy" id="291179"/>
    <lineage>
        <taxon>Bacteria</taxon>
        <taxon>Pseudomonadati</taxon>
        <taxon>Bacteroidota</taxon>
        <taxon>Flavobacteriia</taxon>
        <taxon>Flavobacteriales</taxon>
        <taxon>Flavobacteriaceae</taxon>
        <taxon>Subsaximicrobium</taxon>
    </lineage>
</organism>
<dbReference type="OrthoDB" id="663853at2"/>
<dbReference type="SUPFAM" id="SSF56214">
    <property type="entry name" value="4'-phosphopantetheinyl transferase"/>
    <property type="match status" value="1"/>
</dbReference>
<dbReference type="GO" id="GO:0008897">
    <property type="term" value="F:holo-[acyl-carrier-protein] synthase activity"/>
    <property type="evidence" value="ECO:0007669"/>
    <property type="project" value="InterPro"/>
</dbReference>
<dbReference type="EMBL" id="VORO01000014">
    <property type="protein sequence ID" value="TXD88446.1"/>
    <property type="molecule type" value="Genomic_DNA"/>
</dbReference>
<gene>
    <name evidence="3" type="ORF">ESY86_13105</name>
</gene>
<evidence type="ECO:0000256" key="1">
    <source>
        <dbReference type="ARBA" id="ARBA00022679"/>
    </source>
</evidence>
<accession>A0A5C6ZGM6</accession>
<comment type="caution">
    <text evidence="3">The sequence shown here is derived from an EMBL/GenBank/DDBJ whole genome shotgun (WGS) entry which is preliminary data.</text>
</comment>
<dbReference type="InterPro" id="IPR008278">
    <property type="entry name" value="4-PPantetheinyl_Trfase_dom"/>
</dbReference>
<name>A0A5C6ZGM6_9FLAO</name>
<sequence length="191" mass="21855">MIGNDVVDLAQAAKDSNWRRPRFLDRIFTAQEQESISNSNNKDQTVWLLWSLKEAAYKAYVQETGHKFFNPKKLRCQMMSSTEGIVEISKRRYRTTSKLTEDFIHSIASTEAHEQNLNACFPLSKTDHGFQSEAVRSVLIETLSKDNSFRSTNLQVRTDDLGIPSLYSENRKLSKRLSFSHHGAYGAFVIS</sequence>
<keyword evidence="4" id="KW-1185">Reference proteome</keyword>
<dbReference type="InterPro" id="IPR037143">
    <property type="entry name" value="4-PPantetheinyl_Trfase_dom_sf"/>
</dbReference>
<evidence type="ECO:0000313" key="3">
    <source>
        <dbReference type="EMBL" id="TXD88446.1"/>
    </source>
</evidence>
<feature type="domain" description="4'-phosphopantetheinyl transferase" evidence="2">
    <location>
        <begin position="2"/>
        <end position="104"/>
    </location>
</feature>
<evidence type="ECO:0000259" key="2">
    <source>
        <dbReference type="Pfam" id="PF01648"/>
    </source>
</evidence>
<reference evidence="3 4" key="1">
    <citation type="submission" date="2019-08" db="EMBL/GenBank/DDBJ databases">
        <title>Genomes of Subsaximicrobium wynnwilliamsii strains.</title>
        <authorList>
            <person name="Bowman J.P."/>
        </authorList>
    </citation>
    <scope>NUCLEOTIDE SEQUENCE [LARGE SCALE GENOMIC DNA]</scope>
    <source>
        <strain evidence="3 4">2-80-2</strain>
    </source>
</reference>
<dbReference type="Gene3D" id="3.90.470.20">
    <property type="entry name" value="4'-phosphopantetheinyl transferase domain"/>
    <property type="match status" value="1"/>
</dbReference>
<dbReference type="GO" id="GO:0000287">
    <property type="term" value="F:magnesium ion binding"/>
    <property type="evidence" value="ECO:0007669"/>
    <property type="project" value="InterPro"/>
</dbReference>
<keyword evidence="1 3" id="KW-0808">Transferase</keyword>
<proteinExistence type="predicted"/>